<sequence length="75" mass="8494">MAAAEYPSYKSLVTRRPYVDAEGRIWKPHEIVWHGVDVTFGTTIMALSEEHARLLLDDMKATGRIEGEIIASYQT</sequence>
<dbReference type="EMBL" id="JACCEW010000003">
    <property type="protein sequence ID" value="NYT37374.1"/>
    <property type="molecule type" value="Genomic_DNA"/>
</dbReference>
<accession>A0A853F9L3</accession>
<dbReference type="Proteomes" id="UP000580517">
    <property type="component" value="Unassembled WGS sequence"/>
</dbReference>
<evidence type="ECO:0000313" key="1">
    <source>
        <dbReference type="EMBL" id="NYT37374.1"/>
    </source>
</evidence>
<comment type="caution">
    <text evidence="1">The sequence shown here is derived from an EMBL/GenBank/DDBJ whole genome shotgun (WGS) entry which is preliminary data.</text>
</comment>
<dbReference type="AlphaFoldDB" id="A0A853F9L3"/>
<name>A0A853F9L3_9BURK</name>
<organism evidence="1 2">
    <name type="scientific">Allopusillimonas soli</name>
    <dbReference type="NCBI Taxonomy" id="659016"/>
    <lineage>
        <taxon>Bacteria</taxon>
        <taxon>Pseudomonadati</taxon>
        <taxon>Pseudomonadota</taxon>
        <taxon>Betaproteobacteria</taxon>
        <taxon>Burkholderiales</taxon>
        <taxon>Alcaligenaceae</taxon>
        <taxon>Allopusillimonas</taxon>
    </lineage>
</organism>
<proteinExistence type="predicted"/>
<protein>
    <submittedName>
        <fullName evidence="1">Uncharacterized protein</fullName>
    </submittedName>
</protein>
<keyword evidence="2" id="KW-1185">Reference proteome</keyword>
<reference evidence="1 2" key="1">
    <citation type="submission" date="2020-07" db="EMBL/GenBank/DDBJ databases">
        <title>Taxonomic revisions and descriptions of new bacterial species based on genomic comparisons in the high-G+C-content subgroup of the family Alcaligenaceae.</title>
        <authorList>
            <person name="Szabo A."/>
            <person name="Felfoldi T."/>
        </authorList>
    </citation>
    <scope>NUCLEOTIDE SEQUENCE [LARGE SCALE GENOMIC DNA]</scope>
    <source>
        <strain evidence="1 2">DSM 25264</strain>
    </source>
</reference>
<dbReference type="RefSeq" id="WP_129969482.1">
    <property type="nucleotide sequence ID" value="NZ_JACCEW010000003.1"/>
</dbReference>
<gene>
    <name evidence="1" type="ORF">H0A68_10860</name>
</gene>
<evidence type="ECO:0000313" key="2">
    <source>
        <dbReference type="Proteomes" id="UP000580517"/>
    </source>
</evidence>